<dbReference type="Proteomes" id="UP000299102">
    <property type="component" value="Unassembled WGS sequence"/>
</dbReference>
<keyword evidence="2" id="KW-1185">Reference proteome</keyword>
<dbReference type="EMBL" id="BGZK01001081">
    <property type="protein sequence ID" value="GBP70643.1"/>
    <property type="molecule type" value="Genomic_DNA"/>
</dbReference>
<reference evidence="1 2" key="1">
    <citation type="journal article" date="2019" name="Commun. Biol.">
        <title>The bagworm genome reveals a unique fibroin gene that provides high tensile strength.</title>
        <authorList>
            <person name="Kono N."/>
            <person name="Nakamura H."/>
            <person name="Ohtoshi R."/>
            <person name="Tomita M."/>
            <person name="Numata K."/>
            <person name="Arakawa K."/>
        </authorList>
    </citation>
    <scope>NUCLEOTIDE SEQUENCE [LARGE SCALE GENOMIC DNA]</scope>
</reference>
<protein>
    <submittedName>
        <fullName evidence="1">Uncharacterized protein</fullName>
    </submittedName>
</protein>
<organism evidence="1 2">
    <name type="scientific">Eumeta variegata</name>
    <name type="common">Bagworm moth</name>
    <name type="synonym">Eumeta japonica</name>
    <dbReference type="NCBI Taxonomy" id="151549"/>
    <lineage>
        <taxon>Eukaryota</taxon>
        <taxon>Metazoa</taxon>
        <taxon>Ecdysozoa</taxon>
        <taxon>Arthropoda</taxon>
        <taxon>Hexapoda</taxon>
        <taxon>Insecta</taxon>
        <taxon>Pterygota</taxon>
        <taxon>Neoptera</taxon>
        <taxon>Endopterygota</taxon>
        <taxon>Lepidoptera</taxon>
        <taxon>Glossata</taxon>
        <taxon>Ditrysia</taxon>
        <taxon>Tineoidea</taxon>
        <taxon>Psychidae</taxon>
        <taxon>Oiketicinae</taxon>
        <taxon>Eumeta</taxon>
    </lineage>
</organism>
<evidence type="ECO:0000313" key="2">
    <source>
        <dbReference type="Proteomes" id="UP000299102"/>
    </source>
</evidence>
<proteinExistence type="predicted"/>
<comment type="caution">
    <text evidence="1">The sequence shown here is derived from an EMBL/GenBank/DDBJ whole genome shotgun (WGS) entry which is preliminary data.</text>
</comment>
<name>A0A4C1Y5M6_EUMVA</name>
<evidence type="ECO:0000313" key="1">
    <source>
        <dbReference type="EMBL" id="GBP70643.1"/>
    </source>
</evidence>
<gene>
    <name evidence="1" type="ORF">EVAR_98223_1</name>
</gene>
<sequence>MPSYHTSTQTIRLLGDQKIELTGHPPYSFDLHTARGGAGAGGGNAERLDKRNISCILGGWNTRRSGNRALPPCAAPKQEKKRTQHRLKERYASPSMIYATASRKLFKTPWRSLNLSGLNLILRVTASLAPHVHRALEFLTLSARWHDVTSQTRTLNAKCALARRDLRLELLTLSARWHDVTSQTRTLNAKCALARRDLTD</sequence>
<accession>A0A4C1Y5M6</accession>
<dbReference type="AlphaFoldDB" id="A0A4C1Y5M6"/>